<gene>
    <name evidence="7" type="ORF">JKL49_02615</name>
</gene>
<dbReference type="SMART" id="SM00387">
    <property type="entry name" value="HATPase_c"/>
    <property type="match status" value="1"/>
</dbReference>
<dbReference type="InterPro" id="IPR004358">
    <property type="entry name" value="Sig_transdc_His_kin-like_C"/>
</dbReference>
<dbReference type="Gene3D" id="3.30.565.10">
    <property type="entry name" value="Histidine kinase-like ATPase, C-terminal domain"/>
    <property type="match status" value="1"/>
</dbReference>
<evidence type="ECO:0000256" key="2">
    <source>
        <dbReference type="ARBA" id="ARBA00012438"/>
    </source>
</evidence>
<dbReference type="InterPro" id="IPR005467">
    <property type="entry name" value="His_kinase_dom"/>
</dbReference>
<dbReference type="GO" id="GO:0009927">
    <property type="term" value="F:histidine phosphotransfer kinase activity"/>
    <property type="evidence" value="ECO:0007669"/>
    <property type="project" value="TreeGrafter"/>
</dbReference>
<feature type="domain" description="Histidine kinase" evidence="6">
    <location>
        <begin position="1"/>
        <end position="76"/>
    </location>
</feature>
<evidence type="ECO:0000313" key="7">
    <source>
        <dbReference type="EMBL" id="QQZ50505.1"/>
    </source>
</evidence>
<feature type="compositionally biased region" description="Basic residues" evidence="5">
    <location>
        <begin position="119"/>
        <end position="128"/>
    </location>
</feature>
<evidence type="ECO:0000256" key="3">
    <source>
        <dbReference type="ARBA" id="ARBA00022679"/>
    </source>
</evidence>
<keyword evidence="4" id="KW-0418">Kinase</keyword>
<dbReference type="AlphaFoldDB" id="A0A974P4Y3"/>
<dbReference type="CDD" id="cd16922">
    <property type="entry name" value="HATPase_EvgS-ArcB-TorS-like"/>
    <property type="match status" value="1"/>
</dbReference>
<proteinExistence type="predicted"/>
<dbReference type="GO" id="GO:0005886">
    <property type="term" value="C:plasma membrane"/>
    <property type="evidence" value="ECO:0007669"/>
    <property type="project" value="TreeGrafter"/>
</dbReference>
<dbReference type="SUPFAM" id="SSF55874">
    <property type="entry name" value="ATPase domain of HSP90 chaperone/DNA topoisomerase II/histidine kinase"/>
    <property type="match status" value="1"/>
</dbReference>
<reference evidence="7" key="1">
    <citation type="submission" date="2021-01" db="EMBL/GenBank/DDBJ databases">
        <title>Genome sequence of Phenylobacterium sp. 20VBR1 isolated from a valley glaceir, Ny-Alesund, Svalbard.</title>
        <authorList>
            <person name="Thomas F.A."/>
            <person name="Krishnan K.P."/>
            <person name="Sinha R.K."/>
        </authorList>
    </citation>
    <scope>NUCLEOTIDE SEQUENCE</scope>
    <source>
        <strain evidence="7">20VBR1</strain>
    </source>
</reference>
<feature type="region of interest" description="Disordered" evidence="5">
    <location>
        <begin position="79"/>
        <end position="128"/>
    </location>
</feature>
<dbReference type="PANTHER" id="PTHR43047">
    <property type="entry name" value="TWO-COMPONENT HISTIDINE PROTEIN KINASE"/>
    <property type="match status" value="1"/>
</dbReference>
<dbReference type="InterPro" id="IPR036890">
    <property type="entry name" value="HATPase_C_sf"/>
</dbReference>
<dbReference type="EMBL" id="CP068570">
    <property type="protein sequence ID" value="QQZ50505.1"/>
    <property type="molecule type" value="Genomic_DNA"/>
</dbReference>
<keyword evidence="3" id="KW-0808">Transferase</keyword>
<dbReference type="PRINTS" id="PR00344">
    <property type="entry name" value="BCTRLSENSOR"/>
</dbReference>
<evidence type="ECO:0000259" key="6">
    <source>
        <dbReference type="PROSITE" id="PS50109"/>
    </source>
</evidence>
<sequence>MRVEVADTGIGVTEQQIEHLFERFTQADASVSRQYGGTGLGLAICKRTVELMGGTIGASSVPGQGSTFWFELVLPHTDALEDEAEPEPRTSTWRSPAAAGGGGRGGEPRADHGPAAPVRRGHRDRRER</sequence>
<protein>
    <recommendedName>
        <fullName evidence="2">histidine kinase</fullName>
        <ecNumber evidence="2">2.7.13.3</ecNumber>
    </recommendedName>
</protein>
<dbReference type="EC" id="2.7.13.3" evidence="2"/>
<name>A0A974P4Y3_9CAUL</name>
<comment type="catalytic activity">
    <reaction evidence="1">
        <text>ATP + protein L-histidine = ADP + protein N-phospho-L-histidine.</text>
        <dbReference type="EC" id="2.7.13.3"/>
    </reaction>
</comment>
<dbReference type="PROSITE" id="PS50109">
    <property type="entry name" value="HIS_KIN"/>
    <property type="match status" value="1"/>
</dbReference>
<evidence type="ECO:0000256" key="4">
    <source>
        <dbReference type="ARBA" id="ARBA00022777"/>
    </source>
</evidence>
<dbReference type="InterPro" id="IPR003594">
    <property type="entry name" value="HATPase_dom"/>
</dbReference>
<evidence type="ECO:0000256" key="1">
    <source>
        <dbReference type="ARBA" id="ARBA00000085"/>
    </source>
</evidence>
<dbReference type="Pfam" id="PF02518">
    <property type="entry name" value="HATPase_c"/>
    <property type="match status" value="1"/>
</dbReference>
<dbReference type="PANTHER" id="PTHR43047:SF66">
    <property type="entry name" value="HISKA"/>
    <property type="match status" value="1"/>
</dbReference>
<evidence type="ECO:0000256" key="5">
    <source>
        <dbReference type="SAM" id="MobiDB-lite"/>
    </source>
</evidence>
<dbReference type="GO" id="GO:0000155">
    <property type="term" value="F:phosphorelay sensor kinase activity"/>
    <property type="evidence" value="ECO:0007669"/>
    <property type="project" value="TreeGrafter"/>
</dbReference>
<organism evidence="7">
    <name type="scientific">Phenylobacterium glaciei</name>
    <dbReference type="NCBI Taxonomy" id="2803784"/>
    <lineage>
        <taxon>Bacteria</taxon>
        <taxon>Pseudomonadati</taxon>
        <taxon>Pseudomonadota</taxon>
        <taxon>Alphaproteobacteria</taxon>
        <taxon>Caulobacterales</taxon>
        <taxon>Caulobacteraceae</taxon>
        <taxon>Phenylobacterium</taxon>
    </lineage>
</organism>
<accession>A0A974P4Y3</accession>